<evidence type="ECO:0000313" key="1">
    <source>
        <dbReference type="EMBL" id="KAI0043038.1"/>
    </source>
</evidence>
<protein>
    <submittedName>
        <fullName evidence="1">Uncharacterized protein</fullName>
    </submittedName>
</protein>
<gene>
    <name evidence="1" type="ORF">FA95DRAFT_446476</name>
</gene>
<evidence type="ECO:0000313" key="2">
    <source>
        <dbReference type="Proteomes" id="UP000814033"/>
    </source>
</evidence>
<proteinExistence type="predicted"/>
<comment type="caution">
    <text evidence="1">The sequence shown here is derived from an EMBL/GenBank/DDBJ whole genome shotgun (WGS) entry which is preliminary data.</text>
</comment>
<accession>A0ACB8RG19</accession>
<dbReference type="EMBL" id="MU276036">
    <property type="protein sequence ID" value="KAI0043038.1"/>
    <property type="molecule type" value="Genomic_DNA"/>
</dbReference>
<reference evidence="1" key="1">
    <citation type="submission" date="2021-02" db="EMBL/GenBank/DDBJ databases">
        <authorList>
            <consortium name="DOE Joint Genome Institute"/>
            <person name="Ahrendt S."/>
            <person name="Looney B.P."/>
            <person name="Miyauchi S."/>
            <person name="Morin E."/>
            <person name="Drula E."/>
            <person name="Courty P.E."/>
            <person name="Chicoki N."/>
            <person name="Fauchery L."/>
            <person name="Kohler A."/>
            <person name="Kuo A."/>
            <person name="Labutti K."/>
            <person name="Pangilinan J."/>
            <person name="Lipzen A."/>
            <person name="Riley R."/>
            <person name="Andreopoulos W."/>
            <person name="He G."/>
            <person name="Johnson J."/>
            <person name="Barry K.W."/>
            <person name="Grigoriev I.V."/>
            <person name="Nagy L."/>
            <person name="Hibbett D."/>
            <person name="Henrissat B."/>
            <person name="Matheny P.B."/>
            <person name="Labbe J."/>
            <person name="Martin F."/>
        </authorList>
    </citation>
    <scope>NUCLEOTIDE SEQUENCE</scope>
    <source>
        <strain evidence="1">FP105234-sp</strain>
    </source>
</reference>
<sequence>MGSSSSLSTVTARTPYAPIHASPSAHCFGWIVAVHWVLCDCWARFGPPGFACLAGAPGDFVEQDSFFPLYFHASNELQKSASPSQFDLTCPAQDVFATAFSDEPVAAHEPCRGRDRQRLEGAAHAGSLPRKHPSDQ</sequence>
<reference evidence="1" key="2">
    <citation type="journal article" date="2022" name="New Phytol.">
        <title>Evolutionary transition to the ectomycorrhizal habit in the genomes of a hyperdiverse lineage of mushroom-forming fungi.</title>
        <authorList>
            <person name="Looney B."/>
            <person name="Miyauchi S."/>
            <person name="Morin E."/>
            <person name="Drula E."/>
            <person name="Courty P.E."/>
            <person name="Kohler A."/>
            <person name="Kuo A."/>
            <person name="LaButti K."/>
            <person name="Pangilinan J."/>
            <person name="Lipzen A."/>
            <person name="Riley R."/>
            <person name="Andreopoulos W."/>
            <person name="He G."/>
            <person name="Johnson J."/>
            <person name="Nolan M."/>
            <person name="Tritt A."/>
            <person name="Barry K.W."/>
            <person name="Grigoriev I.V."/>
            <person name="Nagy L.G."/>
            <person name="Hibbett D."/>
            <person name="Henrissat B."/>
            <person name="Matheny P.B."/>
            <person name="Labbe J."/>
            <person name="Martin F.M."/>
        </authorList>
    </citation>
    <scope>NUCLEOTIDE SEQUENCE</scope>
    <source>
        <strain evidence="1">FP105234-sp</strain>
    </source>
</reference>
<organism evidence="1 2">
    <name type="scientific">Auriscalpium vulgare</name>
    <dbReference type="NCBI Taxonomy" id="40419"/>
    <lineage>
        <taxon>Eukaryota</taxon>
        <taxon>Fungi</taxon>
        <taxon>Dikarya</taxon>
        <taxon>Basidiomycota</taxon>
        <taxon>Agaricomycotina</taxon>
        <taxon>Agaricomycetes</taxon>
        <taxon>Russulales</taxon>
        <taxon>Auriscalpiaceae</taxon>
        <taxon>Auriscalpium</taxon>
    </lineage>
</organism>
<name>A0ACB8RG19_9AGAM</name>
<dbReference type="Proteomes" id="UP000814033">
    <property type="component" value="Unassembled WGS sequence"/>
</dbReference>
<keyword evidence="2" id="KW-1185">Reference proteome</keyword>